<organism evidence="5 6">
    <name type="scientific">Aspergillus fumigatiaffinis</name>
    <dbReference type="NCBI Taxonomy" id="340414"/>
    <lineage>
        <taxon>Eukaryota</taxon>
        <taxon>Fungi</taxon>
        <taxon>Dikarya</taxon>
        <taxon>Ascomycota</taxon>
        <taxon>Pezizomycotina</taxon>
        <taxon>Eurotiomycetes</taxon>
        <taxon>Eurotiomycetidae</taxon>
        <taxon>Eurotiales</taxon>
        <taxon>Aspergillaceae</taxon>
        <taxon>Aspergillus</taxon>
        <taxon>Aspergillus subgen. Fumigati</taxon>
    </lineage>
</organism>
<evidence type="ECO:0008006" key="7">
    <source>
        <dbReference type="Google" id="ProtNLM"/>
    </source>
</evidence>
<accession>A0A8H4GYW5</accession>
<proteinExistence type="predicted"/>
<dbReference type="InterPro" id="IPR051165">
    <property type="entry name" value="Multifunctional_ANK_Repeat"/>
</dbReference>
<sequence length="798" mass="87745">MAMGEMGDLNSPPGLTQDSRMLILPYEILLLVAELLPLRSWNALARTCRHLYNAFLPSLYSIAVSTKNGQGDVFKWAARNGRLDTIHRIMNYAPKDYFNCVYGETTLRAAAGAGQTEIIRWLLDSDIDPYCTQTRSDDFKSWAYIHGAPPLLIAARGGHTEAAELLLDVMTDFDYVRSLEESPVIEFVRKKQTALLESILRRGIDVDQRDIHGQTALFHAVLHERISCVRLLLEFGADINASSTRQVTPLYIAAENGLEAVVELLLRRGARVDMTKYARETPLHAAISANSIKAVSLLIEHGANVNATDSSQESALQRSLRDWIEPRILKLLLDAGADFTVPNIHGNTPVKRGSVFLLESPTTLLHAAVFAQHDLAYRLLAQRADVNQRDRDTGWTALLAAAEQEQDSLFDLALQKGLDVNEAGPYGRTSLSFAAEHGSEHKVVMILLGQTKDMDLADDSLRSAVTFAAALGDAEFLESLHEKGKLDQPHWPCGNTTLHRAARRETWPSCNDAVVELLLRHGARLDARDVDHATILHWALPHCTERSLKIPKFDTTLVTQAKCGLPVSPNIVKMVVKAGADLEAKNVMDETPLHCAAINGSESAVRLLLEKGANAESRDKSGFVPLLLAASKGPTAVVCFLLEYGASVDSTNADGDTAVMLAVHNGHHETIISLLARSAEINRVNHDHRTALSCAAEKGHEKTVEILLQYGAEVDLPDHIGQTPLLWAIQNEHERCVELIVQGRADVTRGDTEGRTPLGWSSRDGKSSQKSRDALIRILYDRHPAARSGGNMTNDLHR</sequence>
<dbReference type="PROSITE" id="PS50088">
    <property type="entry name" value="ANK_REPEAT"/>
    <property type="match status" value="11"/>
</dbReference>
<dbReference type="AlphaFoldDB" id="A0A8H4GYW5"/>
<dbReference type="Gene3D" id="1.25.40.20">
    <property type="entry name" value="Ankyrin repeat-containing domain"/>
    <property type="match status" value="4"/>
</dbReference>
<feature type="region of interest" description="Disordered" evidence="4">
    <location>
        <begin position="748"/>
        <end position="771"/>
    </location>
</feature>
<reference evidence="5" key="1">
    <citation type="journal article" date="2020" name="bioRxiv">
        <title>Genomic and phenotypic heterogeneity of clinical isolates of the human pathogens Aspergillus fumigatus, Aspergillus lentulus and Aspergillus fumigatiaffinis.</title>
        <authorList>
            <person name="dos Santos R.A.C."/>
            <person name="Steenwyk J.L."/>
            <person name="Rivero-Menendez O."/>
            <person name="Mead M.E."/>
            <person name="Silva L.P."/>
            <person name="Bastos R.W."/>
            <person name="Alastruey-Izquierdo A."/>
            <person name="Goldman G.H."/>
            <person name="Rokas A."/>
        </authorList>
    </citation>
    <scope>NUCLEOTIDE SEQUENCE</scope>
    <source>
        <strain evidence="5">CNM-CM6805</strain>
    </source>
</reference>
<evidence type="ECO:0000256" key="4">
    <source>
        <dbReference type="SAM" id="MobiDB-lite"/>
    </source>
</evidence>
<dbReference type="SUPFAM" id="SSF48403">
    <property type="entry name" value="Ankyrin repeat"/>
    <property type="match status" value="3"/>
</dbReference>
<feature type="repeat" description="ANK" evidence="3">
    <location>
        <begin position="146"/>
        <end position="178"/>
    </location>
</feature>
<evidence type="ECO:0000256" key="1">
    <source>
        <dbReference type="ARBA" id="ARBA00022737"/>
    </source>
</evidence>
<feature type="repeat" description="ANK" evidence="3">
    <location>
        <begin position="687"/>
        <end position="719"/>
    </location>
</feature>
<dbReference type="Proteomes" id="UP000653565">
    <property type="component" value="Unassembled WGS sequence"/>
</dbReference>
<dbReference type="InterPro" id="IPR002110">
    <property type="entry name" value="Ankyrin_rpt"/>
</dbReference>
<dbReference type="Pfam" id="PF13637">
    <property type="entry name" value="Ank_4"/>
    <property type="match status" value="1"/>
</dbReference>
<dbReference type="SMART" id="SM00248">
    <property type="entry name" value="ANK"/>
    <property type="match status" value="18"/>
</dbReference>
<feature type="repeat" description="ANK" evidence="3">
    <location>
        <begin position="588"/>
        <end position="620"/>
    </location>
</feature>
<feature type="repeat" description="ANK" evidence="3">
    <location>
        <begin position="278"/>
        <end position="310"/>
    </location>
</feature>
<gene>
    <name evidence="5" type="ORF">CNMCM6805_010344</name>
</gene>
<dbReference type="PROSITE" id="PS50297">
    <property type="entry name" value="ANK_REP_REGION"/>
    <property type="match status" value="8"/>
</dbReference>
<dbReference type="InterPro" id="IPR036770">
    <property type="entry name" value="Ankyrin_rpt-contain_sf"/>
</dbReference>
<feature type="repeat" description="ANK" evidence="3">
    <location>
        <begin position="212"/>
        <end position="244"/>
    </location>
</feature>
<feature type="repeat" description="ANK" evidence="3">
    <location>
        <begin position="493"/>
        <end position="530"/>
    </location>
</feature>
<keyword evidence="6" id="KW-1185">Reference proteome</keyword>
<protein>
    <recommendedName>
        <fullName evidence="7">Ankyrin repeat protein</fullName>
    </recommendedName>
</protein>
<feature type="repeat" description="ANK" evidence="3">
    <location>
        <begin position="245"/>
        <end position="277"/>
    </location>
</feature>
<dbReference type="PRINTS" id="PR01415">
    <property type="entry name" value="ANKYRIN"/>
</dbReference>
<dbReference type="Pfam" id="PF00023">
    <property type="entry name" value="Ank"/>
    <property type="match status" value="3"/>
</dbReference>
<keyword evidence="1" id="KW-0677">Repeat</keyword>
<comment type="caution">
    <text evidence="5">The sequence shown here is derived from an EMBL/GenBank/DDBJ whole genome shotgun (WGS) entry which is preliminary data.</text>
</comment>
<keyword evidence="2 3" id="KW-0040">ANK repeat</keyword>
<evidence type="ECO:0000256" key="2">
    <source>
        <dbReference type="ARBA" id="ARBA00023043"/>
    </source>
</evidence>
<evidence type="ECO:0000313" key="6">
    <source>
        <dbReference type="Proteomes" id="UP000653565"/>
    </source>
</evidence>
<feature type="repeat" description="ANK" evidence="3">
    <location>
        <begin position="426"/>
        <end position="459"/>
    </location>
</feature>
<feature type="repeat" description="ANK" evidence="3">
    <location>
        <begin position="720"/>
        <end position="752"/>
    </location>
</feature>
<evidence type="ECO:0000313" key="5">
    <source>
        <dbReference type="EMBL" id="KAF4231755.1"/>
    </source>
</evidence>
<feature type="repeat" description="ANK" evidence="3">
    <location>
        <begin position="654"/>
        <end position="686"/>
    </location>
</feature>
<dbReference type="SUPFAM" id="SSF81383">
    <property type="entry name" value="F-box domain"/>
    <property type="match status" value="1"/>
</dbReference>
<dbReference type="EMBL" id="JAAAPX010000099">
    <property type="protein sequence ID" value="KAF4231755.1"/>
    <property type="molecule type" value="Genomic_DNA"/>
</dbReference>
<dbReference type="Pfam" id="PF12796">
    <property type="entry name" value="Ank_2"/>
    <property type="match status" value="4"/>
</dbReference>
<dbReference type="PANTHER" id="PTHR24123">
    <property type="entry name" value="ANKYRIN REPEAT-CONTAINING"/>
    <property type="match status" value="1"/>
</dbReference>
<dbReference type="PANTHER" id="PTHR24123:SF33">
    <property type="entry name" value="PROTEIN HOS4"/>
    <property type="match status" value="1"/>
</dbReference>
<feature type="repeat" description="ANK" evidence="3">
    <location>
        <begin position="621"/>
        <end position="653"/>
    </location>
</feature>
<reference evidence="5" key="2">
    <citation type="submission" date="2020-04" db="EMBL/GenBank/DDBJ databases">
        <authorList>
            <person name="Santos R.A.C."/>
            <person name="Steenwyk J.L."/>
            <person name="Rivero-Menendez O."/>
            <person name="Mead M.E."/>
            <person name="Silva L.P."/>
            <person name="Bastos R.W."/>
            <person name="Alastruey-Izquierdo A."/>
            <person name="Goldman G.H."/>
            <person name="Rokas A."/>
        </authorList>
    </citation>
    <scope>NUCLEOTIDE SEQUENCE</scope>
    <source>
        <strain evidence="5">CNM-CM6805</strain>
    </source>
</reference>
<name>A0A8H4GYW5_9EURO</name>
<evidence type="ECO:0000256" key="3">
    <source>
        <dbReference type="PROSITE-ProRule" id="PRU00023"/>
    </source>
</evidence>
<dbReference type="InterPro" id="IPR036047">
    <property type="entry name" value="F-box-like_dom_sf"/>
</dbReference>